<reference evidence="2" key="2">
    <citation type="journal article" date="2021" name="PeerJ">
        <title>Extensive microbial diversity within the chicken gut microbiome revealed by metagenomics and culture.</title>
        <authorList>
            <person name="Gilroy R."/>
            <person name="Ravi A."/>
            <person name="Getino M."/>
            <person name="Pursley I."/>
            <person name="Horton D.L."/>
            <person name="Alikhan N.F."/>
            <person name="Baker D."/>
            <person name="Gharbi K."/>
            <person name="Hall N."/>
            <person name="Watson M."/>
            <person name="Adriaenssens E.M."/>
            <person name="Foster-Nyarko E."/>
            <person name="Jarju S."/>
            <person name="Secka A."/>
            <person name="Antonio M."/>
            <person name="Oren A."/>
            <person name="Chaudhuri R.R."/>
            <person name="La Ragione R."/>
            <person name="Hildebrand F."/>
            <person name="Pallen M.J."/>
        </authorList>
    </citation>
    <scope>NUCLEOTIDE SEQUENCE</scope>
    <source>
        <strain evidence="2">CHK195-11698</strain>
    </source>
</reference>
<dbReference type="InterPro" id="IPR003779">
    <property type="entry name" value="CMD-like"/>
</dbReference>
<dbReference type="Gene3D" id="1.20.1290.10">
    <property type="entry name" value="AhpD-like"/>
    <property type="match status" value="1"/>
</dbReference>
<feature type="domain" description="Carboxymuconolactone decarboxylase-like" evidence="1">
    <location>
        <begin position="23"/>
        <end position="106"/>
    </location>
</feature>
<reference evidence="2" key="1">
    <citation type="submission" date="2020-10" db="EMBL/GenBank/DDBJ databases">
        <authorList>
            <person name="Gilroy R."/>
        </authorList>
    </citation>
    <scope>NUCLEOTIDE SEQUENCE</scope>
    <source>
        <strain evidence="2">CHK195-11698</strain>
    </source>
</reference>
<dbReference type="Pfam" id="PF02627">
    <property type="entry name" value="CMD"/>
    <property type="match status" value="2"/>
</dbReference>
<evidence type="ECO:0000313" key="3">
    <source>
        <dbReference type="Proteomes" id="UP000824175"/>
    </source>
</evidence>
<evidence type="ECO:0000313" key="2">
    <source>
        <dbReference type="EMBL" id="HIU13614.1"/>
    </source>
</evidence>
<proteinExistence type="predicted"/>
<dbReference type="PANTHER" id="PTHR33570">
    <property type="entry name" value="4-CARBOXYMUCONOLACTONE DECARBOXYLASE FAMILY PROTEIN"/>
    <property type="match status" value="1"/>
</dbReference>
<name>A0A9D1L0C4_9FIRM</name>
<dbReference type="InterPro" id="IPR052512">
    <property type="entry name" value="4CMD/NDH-1_regulator"/>
</dbReference>
<gene>
    <name evidence="2" type="ORF">IAD15_06040</name>
</gene>
<protein>
    <submittedName>
        <fullName evidence="2">Carboxymuconolactone decarboxylase family protein</fullName>
    </submittedName>
</protein>
<sequence length="246" mass="27726">MSRSEDANQLLNGKEVPFLEHDPALREIMKNYIYGDVYQHGSLSIELRDLILVVVMTANHSLTSLKGHLEMALDRGLAPEKIKEAIYQCTPYVGLGKVEEALEVVHQVFSARQITVDSESLGTVNEQTRYHDGLEVQVQTFGEGMRESYAKARDDLKHINRYLSEYCFGDFYTRQGLDGKTRELLTMVMILTLGGCENQLRSHIQGNLALGNDRAVLVETITQCQPYIGFPRTLNAMNLVDEATLK</sequence>
<dbReference type="EMBL" id="DVMJ01000052">
    <property type="protein sequence ID" value="HIU13614.1"/>
    <property type="molecule type" value="Genomic_DNA"/>
</dbReference>
<organism evidence="2 3">
    <name type="scientific">Candidatus Fimiplasma intestinipullorum</name>
    <dbReference type="NCBI Taxonomy" id="2840825"/>
    <lineage>
        <taxon>Bacteria</taxon>
        <taxon>Bacillati</taxon>
        <taxon>Bacillota</taxon>
        <taxon>Clostridia</taxon>
        <taxon>Eubacteriales</taxon>
        <taxon>Candidatus Fimiplasma</taxon>
    </lineage>
</organism>
<dbReference type="AlphaFoldDB" id="A0A9D1L0C4"/>
<dbReference type="GO" id="GO:0051920">
    <property type="term" value="F:peroxiredoxin activity"/>
    <property type="evidence" value="ECO:0007669"/>
    <property type="project" value="InterPro"/>
</dbReference>
<dbReference type="InterPro" id="IPR029032">
    <property type="entry name" value="AhpD-like"/>
</dbReference>
<feature type="domain" description="Carboxymuconolactone decarboxylase-like" evidence="1">
    <location>
        <begin position="161"/>
        <end position="242"/>
    </location>
</feature>
<dbReference type="Proteomes" id="UP000824175">
    <property type="component" value="Unassembled WGS sequence"/>
</dbReference>
<accession>A0A9D1L0C4</accession>
<dbReference type="SUPFAM" id="SSF69118">
    <property type="entry name" value="AhpD-like"/>
    <property type="match status" value="1"/>
</dbReference>
<dbReference type="PANTHER" id="PTHR33570:SF2">
    <property type="entry name" value="CARBOXYMUCONOLACTONE DECARBOXYLASE-LIKE DOMAIN-CONTAINING PROTEIN"/>
    <property type="match status" value="1"/>
</dbReference>
<comment type="caution">
    <text evidence="2">The sequence shown here is derived from an EMBL/GenBank/DDBJ whole genome shotgun (WGS) entry which is preliminary data.</text>
</comment>
<evidence type="ECO:0000259" key="1">
    <source>
        <dbReference type="Pfam" id="PF02627"/>
    </source>
</evidence>